<evidence type="ECO:0000313" key="5">
    <source>
        <dbReference type="EMBL" id="PTL87098.1"/>
    </source>
</evidence>
<dbReference type="PROSITE" id="PS51084">
    <property type="entry name" value="HIT_2"/>
    <property type="match status" value="1"/>
</dbReference>
<dbReference type="PRINTS" id="PR00332">
    <property type="entry name" value="HISTRIAD"/>
</dbReference>
<dbReference type="Pfam" id="PF01230">
    <property type="entry name" value="HIT"/>
    <property type="match status" value="1"/>
</dbReference>
<dbReference type="Proteomes" id="UP000240811">
    <property type="component" value="Unassembled WGS sequence"/>
</dbReference>
<proteinExistence type="predicted"/>
<dbReference type="GO" id="GO:0009117">
    <property type="term" value="P:nucleotide metabolic process"/>
    <property type="evidence" value="ECO:0007669"/>
    <property type="project" value="TreeGrafter"/>
</dbReference>
<dbReference type="InterPro" id="IPR036265">
    <property type="entry name" value="HIT-like_sf"/>
</dbReference>
<dbReference type="GO" id="GO:0003824">
    <property type="term" value="F:catalytic activity"/>
    <property type="evidence" value="ECO:0007669"/>
    <property type="project" value="InterPro"/>
</dbReference>
<dbReference type="InterPro" id="IPR011146">
    <property type="entry name" value="HIT-like"/>
</dbReference>
<dbReference type="AlphaFoldDB" id="A0A2T4VZA7"/>
<evidence type="ECO:0000256" key="2">
    <source>
        <dbReference type="PIRSR" id="PIRSR601310-3"/>
    </source>
</evidence>
<name>A0A2T4VZA7_9HYPH</name>
<dbReference type="EMBL" id="PSQJ01000001">
    <property type="protein sequence ID" value="PTL87098.1"/>
    <property type="molecule type" value="Genomic_DNA"/>
</dbReference>
<accession>A0A2T4VZA7</accession>
<feature type="domain" description="HIT" evidence="4">
    <location>
        <begin position="1"/>
        <end position="107"/>
    </location>
</feature>
<comment type="caution">
    <text evidence="5">The sequence shown here is derived from an EMBL/GenBank/DDBJ whole genome shotgun (WGS) entry which is preliminary data.</text>
</comment>
<evidence type="ECO:0000256" key="1">
    <source>
        <dbReference type="PIRSR" id="PIRSR601310-1"/>
    </source>
</evidence>
<dbReference type="SUPFAM" id="SSF54197">
    <property type="entry name" value="HIT-like"/>
    <property type="match status" value="1"/>
</dbReference>
<feature type="short sequence motif" description="Histidine triad motif" evidence="2 3">
    <location>
        <begin position="91"/>
        <end position="95"/>
    </location>
</feature>
<reference evidence="6" key="1">
    <citation type="submission" date="2018-02" db="EMBL/GenBank/DDBJ databases">
        <title>Genome sequence of Candidatus Liberibacter europaeus.</title>
        <authorList>
            <person name="Frampton R.A."/>
            <person name="Thompson S.M."/>
            <person name="David C."/>
            <person name="Addison S.M."/>
            <person name="Smith G.R."/>
        </authorList>
    </citation>
    <scope>NUCLEOTIDE SEQUENCE [LARGE SCALE GENOMIC DNA]</scope>
</reference>
<dbReference type="PANTHER" id="PTHR46648:SF1">
    <property type="entry name" value="ADENOSINE 5'-MONOPHOSPHORAMIDASE HNT1"/>
    <property type="match status" value="1"/>
</dbReference>
<dbReference type="Gene3D" id="3.30.428.10">
    <property type="entry name" value="HIT-like"/>
    <property type="match status" value="1"/>
</dbReference>
<protein>
    <submittedName>
        <fullName evidence="5">HIT family protein</fullName>
    </submittedName>
</protein>
<dbReference type="InterPro" id="IPR001310">
    <property type="entry name" value="Histidine_triad_HIT"/>
</dbReference>
<evidence type="ECO:0000259" key="4">
    <source>
        <dbReference type="PROSITE" id="PS51084"/>
    </source>
</evidence>
<organism evidence="5 6">
    <name type="scientific">Candidatus Liberibacter europaeus</name>
    <dbReference type="NCBI Taxonomy" id="744859"/>
    <lineage>
        <taxon>Bacteria</taxon>
        <taxon>Pseudomonadati</taxon>
        <taxon>Pseudomonadota</taxon>
        <taxon>Alphaproteobacteria</taxon>
        <taxon>Hyphomicrobiales</taxon>
        <taxon>Rhizobiaceae</taxon>
        <taxon>Liberibacter</taxon>
    </lineage>
</organism>
<evidence type="ECO:0000313" key="6">
    <source>
        <dbReference type="Proteomes" id="UP000240811"/>
    </source>
</evidence>
<evidence type="ECO:0000256" key="3">
    <source>
        <dbReference type="PROSITE-ProRule" id="PRU00464"/>
    </source>
</evidence>
<dbReference type="PANTHER" id="PTHR46648">
    <property type="entry name" value="HIT FAMILY PROTEIN 1"/>
    <property type="match status" value="1"/>
</dbReference>
<feature type="active site" description="Tele-AMP-histidine intermediate" evidence="1">
    <location>
        <position position="93"/>
    </location>
</feature>
<sequence>MKIIRKEASAVYVYEDDLTIAIMDIMPDNPGHVLIIPRYPAKDIFDVPQESLNQIMFVSKKIAIACKKAFQADGIKIMQLNGFAAGQMVPHLHFHIIPYKNENNTIHKNMHSEKKIEKLETLESNAQKIRKELSAII</sequence>
<gene>
    <name evidence="5" type="ORF">C4617_01070</name>
</gene>